<sequence length="256" mass="29485">MSRRSLLTIAWCVVWMAIPAQAQNLQIGMDQFDRWIFQGLNGNQKPEDMLESRMYMEIERLELSTSLTEQQRAKMRLAGQGDIKRFMDDVQQARRDFLDLADNLNQNNLNEAYQLALPLQKRLNQGLFSDESLLKKVARGTINKAQADELRKREAQLNARRTQIAIANFVAMMGRQLALTAAQRQQLQDLLDGTIELKDPSSPYAMYAVMYRLTEMPAERYEKLLDAPQLKAFETVLQQGKNMRATLVRQGVLEDE</sequence>
<dbReference type="Proteomes" id="UP000324479">
    <property type="component" value="Unassembled WGS sequence"/>
</dbReference>
<name>A0A5M6CZ66_9BACT</name>
<dbReference type="EMBL" id="VWOX01000013">
    <property type="protein sequence ID" value="KAA5540413.1"/>
    <property type="molecule type" value="Genomic_DNA"/>
</dbReference>
<protein>
    <submittedName>
        <fullName evidence="2">Uncharacterized protein</fullName>
    </submittedName>
</protein>
<organism evidence="2 3">
    <name type="scientific">Roseiconus nitratireducens</name>
    <dbReference type="NCBI Taxonomy" id="2605748"/>
    <lineage>
        <taxon>Bacteria</taxon>
        <taxon>Pseudomonadati</taxon>
        <taxon>Planctomycetota</taxon>
        <taxon>Planctomycetia</taxon>
        <taxon>Pirellulales</taxon>
        <taxon>Pirellulaceae</taxon>
        <taxon>Roseiconus</taxon>
    </lineage>
</organism>
<feature type="chain" id="PRO_5024355262" evidence="1">
    <location>
        <begin position="23"/>
        <end position="256"/>
    </location>
</feature>
<keyword evidence="1" id="KW-0732">Signal</keyword>
<keyword evidence="3" id="KW-1185">Reference proteome</keyword>
<evidence type="ECO:0000313" key="3">
    <source>
        <dbReference type="Proteomes" id="UP000324479"/>
    </source>
</evidence>
<comment type="caution">
    <text evidence="2">The sequence shown here is derived from an EMBL/GenBank/DDBJ whole genome shotgun (WGS) entry which is preliminary data.</text>
</comment>
<feature type="signal peptide" evidence="1">
    <location>
        <begin position="1"/>
        <end position="22"/>
    </location>
</feature>
<gene>
    <name evidence="2" type="ORF">FYK55_20580</name>
</gene>
<accession>A0A5M6CZ66</accession>
<evidence type="ECO:0000256" key="1">
    <source>
        <dbReference type="SAM" id="SignalP"/>
    </source>
</evidence>
<dbReference type="AlphaFoldDB" id="A0A5M6CZ66"/>
<proteinExistence type="predicted"/>
<evidence type="ECO:0000313" key="2">
    <source>
        <dbReference type="EMBL" id="KAA5540413.1"/>
    </source>
</evidence>
<dbReference type="RefSeq" id="WP_150078361.1">
    <property type="nucleotide sequence ID" value="NZ_VWOX01000013.1"/>
</dbReference>
<reference evidence="2 3" key="1">
    <citation type="submission" date="2019-08" db="EMBL/GenBank/DDBJ databases">
        <authorList>
            <person name="Dhanesh K."/>
            <person name="Kumar G."/>
            <person name="Sasikala C."/>
            <person name="Venkata Ramana C."/>
        </authorList>
    </citation>
    <scope>NUCLEOTIDE SEQUENCE [LARGE SCALE GENOMIC DNA]</scope>
    <source>
        <strain evidence="2 3">JC645</strain>
    </source>
</reference>